<gene>
    <name evidence="4" type="ORF">HG66A1_46630</name>
</gene>
<evidence type="ECO:0000256" key="1">
    <source>
        <dbReference type="SAM" id="MobiDB-lite"/>
    </source>
</evidence>
<keyword evidence="2" id="KW-0812">Transmembrane</keyword>
<feature type="compositionally biased region" description="Polar residues" evidence="1">
    <location>
        <begin position="839"/>
        <end position="852"/>
    </location>
</feature>
<evidence type="ECO:0000313" key="5">
    <source>
        <dbReference type="Proteomes" id="UP000320421"/>
    </source>
</evidence>
<feature type="transmembrane region" description="Helical" evidence="2">
    <location>
        <begin position="122"/>
        <end position="142"/>
    </location>
</feature>
<feature type="transmembrane region" description="Helical" evidence="2">
    <location>
        <begin position="209"/>
        <end position="230"/>
    </location>
</feature>
<feature type="compositionally biased region" description="Acidic residues" evidence="1">
    <location>
        <begin position="63"/>
        <end position="87"/>
    </location>
</feature>
<dbReference type="OrthoDB" id="290408at2"/>
<feature type="region of interest" description="Disordered" evidence="1">
    <location>
        <begin position="592"/>
        <end position="621"/>
    </location>
</feature>
<sequence length="953" mass="105427">MASPASISCPHCAASFNIKSQAAFGKKVKCPKCETPFVIEKPARKSSSPRKQHSRRLPQADEFGFEDESDEPLFLEEDETDWEDDLSDGPAVRPAKQPRQKPKPTRKKSKSQQSFLGALRKYGFSPFVVFPLAILLCLYGFFFVTGNTVSTTIVMFIVVFFAMGCTAVGGIGLLILAAEESFGEFLLCFFVPLYSLFYAITRFERTKGPFAAIFSGVVVYLVVGLTLMIGKETQSGPFAKDGPGGRAQNNVAQVDPDADVDLEDLKEFHIQLHTPLPLEWAEPGNTSANVFQERPSASIGRMFEVTSSPDPDQPDAPASRMKFRVFLPPKGQGEKFPCVIVPPAGSTLLTGMEIDDTVNTQNPEHEPYVKAGFAVITFSIDGDLGEGDQTSNAEFIKAHEAFRRSKAGMLNYAQALSLAKSTIPEIDTSNIFLAGHSSAATLSLLFAEHSHQHFWDPDTIKGCLAYAPSVDPQKFFANHLGEIKPLIPDVEEFIRLSSPKEHAQTIQCPVFLFHARGDQVTSFVASRQFAEQLKAQGVDVKFVSSNGSDHYQTMVDEGVPQGIKWIQAQLKAQPSQPAEDGSTGLDPQLAAMKQEAQSRMEKTSQLKRNNNSSSSASAHLEKMRASLEKMRVARDGETRRYRFQIAGFTPEFEQKLKKQAPFFLNSLESSFDVAILGTKGDNVIINFYEMTITFDYAGELPQDLREKIANEKSTKVMLLSDAPLKNIPINHESAEDDQNIDLMTFRIKRISSIRFPGNTFDPIVAQRLAERSLRGIKEYIHDSLVINYDDKWAAIKYKANDGKFGLGMKLNGSLHSAGIHVDEEWIKLTEEDLALIQNTGKSPTESMPSSPGKTPPAATAKQKYIIHYGVYGGDNVTDSARRLLKGFVWVDQETVHFNPDKKEITFENRSAVDQGALDRALKRNKFYQVMLTREAIPTSPAENTSDKAGAGTE</sequence>
<dbReference type="NCBIfam" id="TIGR02098">
    <property type="entry name" value="MJ0042_CXXC"/>
    <property type="match status" value="1"/>
</dbReference>
<dbReference type="Gene3D" id="3.40.50.1820">
    <property type="entry name" value="alpha/beta hydrolase"/>
    <property type="match status" value="1"/>
</dbReference>
<dbReference type="Pfam" id="PF00326">
    <property type="entry name" value="Peptidase_S9"/>
    <property type="match status" value="1"/>
</dbReference>
<protein>
    <submittedName>
        <fullName evidence="4">Alpha/beta hydrolase family protein</fullName>
    </submittedName>
</protein>
<evidence type="ECO:0000259" key="3">
    <source>
        <dbReference type="Pfam" id="PF00326"/>
    </source>
</evidence>
<reference evidence="4 5" key="1">
    <citation type="submission" date="2019-02" db="EMBL/GenBank/DDBJ databases">
        <title>Deep-cultivation of Planctomycetes and their phenomic and genomic characterization uncovers novel biology.</title>
        <authorList>
            <person name="Wiegand S."/>
            <person name="Jogler M."/>
            <person name="Boedeker C."/>
            <person name="Pinto D."/>
            <person name="Vollmers J."/>
            <person name="Rivas-Marin E."/>
            <person name="Kohn T."/>
            <person name="Peeters S.H."/>
            <person name="Heuer A."/>
            <person name="Rast P."/>
            <person name="Oberbeckmann S."/>
            <person name="Bunk B."/>
            <person name="Jeske O."/>
            <person name="Meyerdierks A."/>
            <person name="Storesund J.E."/>
            <person name="Kallscheuer N."/>
            <person name="Luecker S."/>
            <person name="Lage O.M."/>
            <person name="Pohl T."/>
            <person name="Merkel B.J."/>
            <person name="Hornburger P."/>
            <person name="Mueller R.-W."/>
            <person name="Bruemmer F."/>
            <person name="Labrenz M."/>
            <person name="Spormann A.M."/>
            <person name="Op den Camp H."/>
            <person name="Overmann J."/>
            <person name="Amann R."/>
            <person name="Jetten M.S.M."/>
            <person name="Mascher T."/>
            <person name="Medema M.H."/>
            <person name="Devos D.P."/>
            <person name="Kaster A.-K."/>
            <person name="Ovreas L."/>
            <person name="Rohde M."/>
            <person name="Galperin M.Y."/>
            <person name="Jogler C."/>
        </authorList>
    </citation>
    <scope>NUCLEOTIDE SEQUENCE [LARGE SCALE GENOMIC DNA]</scope>
    <source>
        <strain evidence="4 5">HG66A1</strain>
    </source>
</reference>
<dbReference type="EMBL" id="CP036266">
    <property type="protein sequence ID" value="QDT22852.1"/>
    <property type="molecule type" value="Genomic_DNA"/>
</dbReference>
<evidence type="ECO:0000313" key="4">
    <source>
        <dbReference type="EMBL" id="QDT22852.1"/>
    </source>
</evidence>
<dbReference type="SUPFAM" id="SSF53474">
    <property type="entry name" value="alpha/beta-Hydrolases"/>
    <property type="match status" value="1"/>
</dbReference>
<dbReference type="Gene3D" id="2.20.28.160">
    <property type="match status" value="1"/>
</dbReference>
<feature type="region of interest" description="Disordered" evidence="1">
    <location>
        <begin position="41"/>
        <end position="112"/>
    </location>
</feature>
<keyword evidence="2" id="KW-1133">Transmembrane helix</keyword>
<feature type="compositionally biased region" description="Low complexity" evidence="1">
    <location>
        <begin position="609"/>
        <end position="618"/>
    </location>
</feature>
<dbReference type="RefSeq" id="WP_145193873.1">
    <property type="nucleotide sequence ID" value="NZ_CP036266.1"/>
</dbReference>
<name>A0A517PU02_9PLAN</name>
<feature type="compositionally biased region" description="Basic residues" evidence="1">
    <location>
        <begin position="96"/>
        <end position="110"/>
    </location>
</feature>
<dbReference type="PANTHER" id="PTHR22946">
    <property type="entry name" value="DIENELACTONE HYDROLASE DOMAIN-CONTAINING PROTEIN-RELATED"/>
    <property type="match status" value="1"/>
</dbReference>
<organism evidence="4 5">
    <name type="scientific">Gimesia chilikensis</name>
    <dbReference type="NCBI Taxonomy" id="2605989"/>
    <lineage>
        <taxon>Bacteria</taxon>
        <taxon>Pseudomonadati</taxon>
        <taxon>Planctomycetota</taxon>
        <taxon>Planctomycetia</taxon>
        <taxon>Planctomycetales</taxon>
        <taxon>Planctomycetaceae</taxon>
        <taxon>Gimesia</taxon>
    </lineage>
</organism>
<feature type="transmembrane region" description="Helical" evidence="2">
    <location>
        <begin position="154"/>
        <end position="178"/>
    </location>
</feature>
<accession>A0A517PU02</accession>
<feature type="domain" description="Peptidase S9 prolyl oligopeptidase catalytic" evidence="3">
    <location>
        <begin position="423"/>
        <end position="551"/>
    </location>
</feature>
<keyword evidence="4" id="KW-0378">Hydrolase</keyword>
<dbReference type="GO" id="GO:0006508">
    <property type="term" value="P:proteolysis"/>
    <property type="evidence" value="ECO:0007669"/>
    <property type="project" value="InterPro"/>
</dbReference>
<proteinExistence type="predicted"/>
<evidence type="ECO:0000256" key="2">
    <source>
        <dbReference type="SAM" id="Phobius"/>
    </source>
</evidence>
<dbReference type="GO" id="GO:0008236">
    <property type="term" value="F:serine-type peptidase activity"/>
    <property type="evidence" value="ECO:0007669"/>
    <property type="project" value="InterPro"/>
</dbReference>
<feature type="region of interest" description="Disordered" evidence="1">
    <location>
        <begin position="839"/>
        <end position="858"/>
    </location>
</feature>
<feature type="transmembrane region" description="Helical" evidence="2">
    <location>
        <begin position="185"/>
        <end position="203"/>
    </location>
</feature>
<dbReference type="InterPro" id="IPR050261">
    <property type="entry name" value="FrsA_esterase"/>
</dbReference>
<dbReference type="AlphaFoldDB" id="A0A517PU02"/>
<feature type="compositionally biased region" description="Basic residues" evidence="1">
    <location>
        <begin position="47"/>
        <end position="56"/>
    </location>
</feature>
<dbReference type="InterPro" id="IPR001375">
    <property type="entry name" value="Peptidase_S9_cat"/>
</dbReference>
<dbReference type="InterPro" id="IPR029058">
    <property type="entry name" value="AB_hydrolase_fold"/>
</dbReference>
<dbReference type="Proteomes" id="UP000320421">
    <property type="component" value="Chromosome"/>
</dbReference>
<keyword evidence="5" id="KW-1185">Reference proteome</keyword>
<dbReference type="InterPro" id="IPR011723">
    <property type="entry name" value="Znf/thioredoxin_put"/>
</dbReference>
<keyword evidence="2" id="KW-0472">Membrane</keyword>